<gene>
    <name evidence="8" type="ORF">HCN51_14220</name>
</gene>
<dbReference type="Pfam" id="PF01607">
    <property type="entry name" value="CBM_14"/>
    <property type="match status" value="1"/>
</dbReference>
<dbReference type="SMART" id="SM00494">
    <property type="entry name" value="ChtBD2"/>
    <property type="match status" value="1"/>
</dbReference>
<sequence>MRLAGKLSLLSALTVAASAGALAFAAPASAAPVGQCPPTNQGDPVYLIDDRYMEVFYECSWGVPTLFVCPTGLVFNPVINVCDYPSNVPDRP</sequence>
<proteinExistence type="predicted"/>
<evidence type="ECO:0000256" key="2">
    <source>
        <dbReference type="ARBA" id="ARBA00022729"/>
    </source>
</evidence>
<dbReference type="Proteomes" id="UP000696294">
    <property type="component" value="Unassembled WGS sequence"/>
</dbReference>
<evidence type="ECO:0000256" key="3">
    <source>
        <dbReference type="ARBA" id="ARBA00022737"/>
    </source>
</evidence>
<dbReference type="PANTHER" id="PTHR23301">
    <property type="entry name" value="CHITIN BINDING PERITROPHIN-A"/>
    <property type="match status" value="1"/>
</dbReference>
<feature type="chain" id="PRO_5045342533" evidence="6">
    <location>
        <begin position="31"/>
        <end position="92"/>
    </location>
</feature>
<keyword evidence="9" id="KW-1185">Reference proteome</keyword>
<dbReference type="PANTHER" id="PTHR23301:SF0">
    <property type="entry name" value="CHITIN-BINDING TYPE-2 DOMAIN-CONTAINING PROTEIN-RELATED"/>
    <property type="match status" value="1"/>
</dbReference>
<evidence type="ECO:0000256" key="5">
    <source>
        <dbReference type="ARBA" id="ARBA00023180"/>
    </source>
</evidence>
<dbReference type="InterPro" id="IPR002557">
    <property type="entry name" value="Chitin-bd_dom"/>
</dbReference>
<evidence type="ECO:0000259" key="7">
    <source>
        <dbReference type="PROSITE" id="PS50940"/>
    </source>
</evidence>
<keyword evidence="3" id="KW-0677">Repeat</keyword>
<evidence type="ECO:0000256" key="4">
    <source>
        <dbReference type="ARBA" id="ARBA00023157"/>
    </source>
</evidence>
<dbReference type="PROSITE" id="PS50940">
    <property type="entry name" value="CHIT_BIND_II"/>
    <property type="match status" value="1"/>
</dbReference>
<dbReference type="RefSeq" id="WP_168010112.1">
    <property type="nucleotide sequence ID" value="NZ_JAATEP010000008.1"/>
</dbReference>
<dbReference type="SUPFAM" id="SSF57625">
    <property type="entry name" value="Invertebrate chitin-binding proteins"/>
    <property type="match status" value="1"/>
</dbReference>
<dbReference type="Gene3D" id="2.170.140.10">
    <property type="entry name" value="Chitin binding domain"/>
    <property type="match status" value="1"/>
</dbReference>
<accession>A0ABX1AYB1</accession>
<evidence type="ECO:0000313" key="9">
    <source>
        <dbReference type="Proteomes" id="UP000696294"/>
    </source>
</evidence>
<feature type="domain" description="Chitin-binding type-2" evidence="7">
    <location>
        <begin position="33"/>
        <end position="92"/>
    </location>
</feature>
<keyword evidence="2 6" id="KW-0732">Signal</keyword>
<reference evidence="8 9" key="1">
    <citation type="submission" date="2020-03" db="EMBL/GenBank/DDBJ databases">
        <title>WGS of actinomycetes isolated from Thailand.</title>
        <authorList>
            <person name="Thawai C."/>
        </authorList>
    </citation>
    <scope>NUCLEOTIDE SEQUENCE [LARGE SCALE GENOMIC DNA]</scope>
    <source>
        <strain evidence="8 9">FMUSA5-5</strain>
    </source>
</reference>
<feature type="signal peptide" evidence="6">
    <location>
        <begin position="1"/>
        <end position="30"/>
    </location>
</feature>
<evidence type="ECO:0000256" key="6">
    <source>
        <dbReference type="SAM" id="SignalP"/>
    </source>
</evidence>
<dbReference type="EMBL" id="JAATEP010000008">
    <property type="protein sequence ID" value="NJP90595.1"/>
    <property type="molecule type" value="Genomic_DNA"/>
</dbReference>
<keyword evidence="1" id="KW-0147">Chitin-binding</keyword>
<dbReference type="InterPro" id="IPR051940">
    <property type="entry name" value="Chitin_bind-dev_reg"/>
</dbReference>
<keyword evidence="5" id="KW-0325">Glycoprotein</keyword>
<evidence type="ECO:0000256" key="1">
    <source>
        <dbReference type="ARBA" id="ARBA00022669"/>
    </source>
</evidence>
<evidence type="ECO:0000313" key="8">
    <source>
        <dbReference type="EMBL" id="NJP90595.1"/>
    </source>
</evidence>
<keyword evidence="4" id="KW-1015">Disulfide bond</keyword>
<organism evidence="8 9">
    <name type="scientific">Nonomuraea composti</name>
    <dbReference type="NCBI Taxonomy" id="2720023"/>
    <lineage>
        <taxon>Bacteria</taxon>
        <taxon>Bacillati</taxon>
        <taxon>Actinomycetota</taxon>
        <taxon>Actinomycetes</taxon>
        <taxon>Streptosporangiales</taxon>
        <taxon>Streptosporangiaceae</taxon>
        <taxon>Nonomuraea</taxon>
    </lineage>
</organism>
<name>A0ABX1AYB1_9ACTN</name>
<comment type="caution">
    <text evidence="8">The sequence shown here is derived from an EMBL/GenBank/DDBJ whole genome shotgun (WGS) entry which is preliminary data.</text>
</comment>
<protein>
    <submittedName>
        <fullName evidence="8">Chitin binding domain-containing protein</fullName>
    </submittedName>
</protein>
<dbReference type="InterPro" id="IPR036508">
    <property type="entry name" value="Chitin-bd_dom_sf"/>
</dbReference>